<evidence type="ECO:0000256" key="1">
    <source>
        <dbReference type="ARBA" id="ARBA00002190"/>
    </source>
</evidence>
<keyword evidence="4 6" id="KW-0238">DNA-binding</keyword>
<reference evidence="7 8" key="1">
    <citation type="submission" date="2019-11" db="EMBL/GenBank/DDBJ databases">
        <title>Draft Genome Sequences of Six Type Strains of the Genus Massilia.</title>
        <authorList>
            <person name="Miess H."/>
            <person name="Frediansyah A."/>
            <person name="Goeker M."/>
            <person name="Gross H."/>
        </authorList>
    </citation>
    <scope>NUCLEOTIDE SEQUENCE [LARGE SCALE GENOMIC DNA]</scope>
    <source>
        <strain evidence="7 8">DSM 17513</strain>
    </source>
</reference>
<accession>A0A6I3XL61</accession>
<evidence type="ECO:0000256" key="3">
    <source>
        <dbReference type="ARBA" id="ARBA00022578"/>
    </source>
</evidence>
<dbReference type="PANTHER" id="PTHR33217:SF7">
    <property type="entry name" value="TRANSPOSASE FOR INSERTION SEQUENCE ELEMENT IS1081"/>
    <property type="match status" value="1"/>
</dbReference>
<dbReference type="GO" id="GO:0004803">
    <property type="term" value="F:transposase activity"/>
    <property type="evidence" value="ECO:0007669"/>
    <property type="project" value="UniProtKB-UniRule"/>
</dbReference>
<evidence type="ECO:0000256" key="2">
    <source>
        <dbReference type="ARBA" id="ARBA00010961"/>
    </source>
</evidence>
<dbReference type="InterPro" id="IPR001207">
    <property type="entry name" value="Transposase_mutator"/>
</dbReference>
<evidence type="ECO:0000256" key="6">
    <source>
        <dbReference type="RuleBase" id="RU365089"/>
    </source>
</evidence>
<dbReference type="Proteomes" id="UP000431684">
    <property type="component" value="Unassembled WGS sequence"/>
</dbReference>
<sequence>MIRARRKGAEADFIRQTLQHALQRLMEMDVEALCQAAYCQRSDDRVNSRNGYCDRAYETRAGKVDLKIPKLGSGSYFPRLSRATAYRRKGADSSHLGSLYPRNLDTLSRRAGQGNRHERRLENTWTCKFNNDNAICTSRVDTLLTVRSKS</sequence>
<evidence type="ECO:0000313" key="8">
    <source>
        <dbReference type="Proteomes" id="UP000431684"/>
    </source>
</evidence>
<dbReference type="GO" id="GO:0003677">
    <property type="term" value="F:DNA binding"/>
    <property type="evidence" value="ECO:0007669"/>
    <property type="project" value="UniProtKB-UniRule"/>
</dbReference>
<keyword evidence="8" id="KW-1185">Reference proteome</keyword>
<comment type="function">
    <text evidence="1 6">Required for the transposition of the insertion element.</text>
</comment>
<evidence type="ECO:0000256" key="5">
    <source>
        <dbReference type="ARBA" id="ARBA00023172"/>
    </source>
</evidence>
<evidence type="ECO:0000313" key="7">
    <source>
        <dbReference type="EMBL" id="MUI14391.1"/>
    </source>
</evidence>
<comment type="similarity">
    <text evidence="2 6">Belongs to the transposase mutator family.</text>
</comment>
<proteinExistence type="inferred from homology"/>
<protein>
    <recommendedName>
        <fullName evidence="6">Mutator family transposase</fullName>
    </recommendedName>
</protein>
<dbReference type="AlphaFoldDB" id="A0A6I3XL61"/>
<organism evidence="7 8">
    <name type="scientific">Pseudoduganella dura</name>
    <dbReference type="NCBI Taxonomy" id="321982"/>
    <lineage>
        <taxon>Bacteria</taxon>
        <taxon>Pseudomonadati</taxon>
        <taxon>Pseudomonadota</taxon>
        <taxon>Betaproteobacteria</taxon>
        <taxon>Burkholderiales</taxon>
        <taxon>Oxalobacteraceae</taxon>
        <taxon>Telluria group</taxon>
        <taxon>Pseudoduganella</taxon>
    </lineage>
</organism>
<dbReference type="EMBL" id="WNWM01000002">
    <property type="protein sequence ID" value="MUI14391.1"/>
    <property type="molecule type" value="Genomic_DNA"/>
</dbReference>
<keyword evidence="6" id="KW-0814">Transposable element</keyword>
<evidence type="ECO:0000256" key="4">
    <source>
        <dbReference type="ARBA" id="ARBA00023125"/>
    </source>
</evidence>
<dbReference type="PANTHER" id="PTHR33217">
    <property type="entry name" value="TRANSPOSASE FOR INSERTION SEQUENCE ELEMENT IS1081"/>
    <property type="match status" value="1"/>
</dbReference>
<name>A0A6I3XL61_9BURK</name>
<keyword evidence="3 6" id="KW-0815">Transposition</keyword>
<dbReference type="Pfam" id="PF00872">
    <property type="entry name" value="Transposase_mut"/>
    <property type="match status" value="1"/>
</dbReference>
<gene>
    <name evidence="7" type="ORF">GJV26_18275</name>
</gene>
<dbReference type="GO" id="GO:0006313">
    <property type="term" value="P:DNA transposition"/>
    <property type="evidence" value="ECO:0007669"/>
    <property type="project" value="UniProtKB-UniRule"/>
</dbReference>
<comment type="caution">
    <text evidence="7">The sequence shown here is derived from an EMBL/GenBank/DDBJ whole genome shotgun (WGS) entry which is preliminary data.</text>
</comment>
<keyword evidence="5 6" id="KW-0233">DNA recombination</keyword>